<accession>A0ABV5LWY2</accession>
<evidence type="ECO:0000313" key="2">
    <source>
        <dbReference type="EMBL" id="MFB9378602.1"/>
    </source>
</evidence>
<dbReference type="Pfam" id="PF22768">
    <property type="entry name" value="SPP1_Dit"/>
    <property type="match status" value="1"/>
</dbReference>
<proteinExistence type="predicted"/>
<comment type="caution">
    <text evidence="2">The sequence shown here is derived from an EMBL/GenBank/DDBJ whole genome shotgun (WGS) entry which is preliminary data.</text>
</comment>
<evidence type="ECO:0000313" key="3">
    <source>
        <dbReference type="Proteomes" id="UP001589748"/>
    </source>
</evidence>
<feature type="domain" description="Siphovirus-type tail component C-terminal" evidence="1">
    <location>
        <begin position="222"/>
        <end position="292"/>
    </location>
</feature>
<dbReference type="RefSeq" id="WP_380136724.1">
    <property type="nucleotide sequence ID" value="NZ_JBHLUI010000008.1"/>
</dbReference>
<keyword evidence="3" id="KW-1185">Reference proteome</keyword>
<evidence type="ECO:0000259" key="1">
    <source>
        <dbReference type="Pfam" id="PF22768"/>
    </source>
</evidence>
<dbReference type="InterPro" id="IPR054738">
    <property type="entry name" value="Siphovirus-type_tail_C"/>
</dbReference>
<organism evidence="2 3">
    <name type="scientific">Kineococcus gynurae</name>
    <dbReference type="NCBI Taxonomy" id="452979"/>
    <lineage>
        <taxon>Bacteria</taxon>
        <taxon>Bacillati</taxon>
        <taxon>Actinomycetota</taxon>
        <taxon>Actinomycetes</taxon>
        <taxon>Kineosporiales</taxon>
        <taxon>Kineosporiaceae</taxon>
        <taxon>Kineococcus</taxon>
    </lineage>
</organism>
<dbReference type="Proteomes" id="UP001589748">
    <property type="component" value="Unassembled WGS sequence"/>
</dbReference>
<dbReference type="EMBL" id="JBHMDM010000007">
    <property type="protein sequence ID" value="MFB9378602.1"/>
    <property type="molecule type" value="Genomic_DNA"/>
</dbReference>
<protein>
    <recommendedName>
        <fullName evidence="1">Siphovirus-type tail component C-terminal domain-containing protein</fullName>
    </recommendedName>
</protein>
<name>A0ABV5LWY2_9ACTN</name>
<gene>
    <name evidence="2" type="ORF">ACFFVI_16690</name>
</gene>
<reference evidence="2 3" key="1">
    <citation type="submission" date="2024-09" db="EMBL/GenBank/DDBJ databases">
        <authorList>
            <person name="Sun Q."/>
            <person name="Mori K."/>
        </authorList>
    </citation>
    <scope>NUCLEOTIDE SEQUENCE [LARGE SCALE GENOMIC DNA]</scope>
    <source>
        <strain evidence="2 3">TISTR 1856</strain>
    </source>
</reference>
<sequence length="293" mass="31943">MLLRLEEPTLGVLRLEPRYGFRPSRLDLGFPTARAVSEDRVNAHGTIDSTQLYGSRAVTMSVAVVGNSDGESGWPYRRRDLLDRLRAFLNPGRRSYLYIDDEDGTAERRVLLRGDSAGAPIETPGYAEVSLGWVAPEGILELGTQLLVPVPAVPPSPAGRSYPRRYPLRYPRFSAAGAQGVVNIGTEPAAPIYRIFASKNPAIINPDTATVLAFGGTALTGTVQLVGSQYIEVDVRNATAYYNGDRTQSAYGSIDFARSSFAWLAPGSNRLRLVSETQDPAARVDVLYRPAWI</sequence>